<keyword evidence="4" id="KW-1185">Reference proteome</keyword>
<reference evidence="3" key="1">
    <citation type="journal article" date="2022" name="Int. J. Mol. Sci.">
        <title>Draft Genome of Tanacetum Coccineum: Genomic Comparison of Closely Related Tanacetum-Family Plants.</title>
        <authorList>
            <person name="Yamashiro T."/>
            <person name="Shiraishi A."/>
            <person name="Nakayama K."/>
            <person name="Satake H."/>
        </authorList>
    </citation>
    <scope>NUCLEOTIDE SEQUENCE</scope>
</reference>
<evidence type="ECO:0000313" key="3">
    <source>
        <dbReference type="EMBL" id="GJS94142.1"/>
    </source>
</evidence>
<evidence type="ECO:0000256" key="1">
    <source>
        <dbReference type="SAM" id="Coils"/>
    </source>
</evidence>
<accession>A0ABQ4ZVZ6</accession>
<proteinExistence type="predicted"/>
<organism evidence="3 4">
    <name type="scientific">Tanacetum coccineum</name>
    <dbReference type="NCBI Taxonomy" id="301880"/>
    <lineage>
        <taxon>Eukaryota</taxon>
        <taxon>Viridiplantae</taxon>
        <taxon>Streptophyta</taxon>
        <taxon>Embryophyta</taxon>
        <taxon>Tracheophyta</taxon>
        <taxon>Spermatophyta</taxon>
        <taxon>Magnoliopsida</taxon>
        <taxon>eudicotyledons</taxon>
        <taxon>Gunneridae</taxon>
        <taxon>Pentapetalae</taxon>
        <taxon>asterids</taxon>
        <taxon>campanulids</taxon>
        <taxon>Asterales</taxon>
        <taxon>Asteraceae</taxon>
        <taxon>Asteroideae</taxon>
        <taxon>Anthemideae</taxon>
        <taxon>Anthemidinae</taxon>
        <taxon>Tanacetum</taxon>
    </lineage>
</organism>
<evidence type="ECO:0000256" key="2">
    <source>
        <dbReference type="SAM" id="MobiDB-lite"/>
    </source>
</evidence>
<keyword evidence="1" id="KW-0175">Coiled coil</keyword>
<dbReference type="Proteomes" id="UP001151760">
    <property type="component" value="Unassembled WGS sequence"/>
</dbReference>
<dbReference type="EMBL" id="BQNB010011709">
    <property type="protein sequence ID" value="GJS94142.1"/>
    <property type="molecule type" value="Genomic_DNA"/>
</dbReference>
<feature type="coiled-coil region" evidence="1">
    <location>
        <begin position="12"/>
        <end position="46"/>
    </location>
</feature>
<comment type="caution">
    <text evidence="3">The sequence shown here is derived from an EMBL/GenBank/DDBJ whole genome shotgun (WGS) entry which is preliminary data.</text>
</comment>
<sequence length="125" mass="13775">MEKELELKTPQLTIVEEKIKGLEHEKLALSAEEAKAEADLRKLVQEFISTVVRRLHTSVEYRQSLAAPSWGGRNKPRSPSPLLPYIQKVADSCDLPINELLKVSPDVPSSADKGDTSSVVAEEAP</sequence>
<reference evidence="3" key="2">
    <citation type="submission" date="2022-01" db="EMBL/GenBank/DDBJ databases">
        <authorList>
            <person name="Yamashiro T."/>
            <person name="Shiraishi A."/>
            <person name="Satake H."/>
            <person name="Nakayama K."/>
        </authorList>
    </citation>
    <scope>NUCLEOTIDE SEQUENCE</scope>
</reference>
<protein>
    <submittedName>
        <fullName evidence="3">Uncharacterized protein</fullName>
    </submittedName>
</protein>
<name>A0ABQ4ZVZ6_9ASTR</name>
<feature type="region of interest" description="Disordered" evidence="2">
    <location>
        <begin position="104"/>
        <end position="125"/>
    </location>
</feature>
<evidence type="ECO:0000313" key="4">
    <source>
        <dbReference type="Proteomes" id="UP001151760"/>
    </source>
</evidence>
<gene>
    <name evidence="3" type="ORF">Tco_0801110</name>
</gene>